<dbReference type="Gene3D" id="3.40.50.300">
    <property type="entry name" value="P-loop containing nucleotide triphosphate hydrolases"/>
    <property type="match status" value="1"/>
</dbReference>
<dbReference type="PROSITE" id="PS00675">
    <property type="entry name" value="SIGMA54_INTERACT_1"/>
    <property type="match status" value="1"/>
</dbReference>
<evidence type="ECO:0000256" key="6">
    <source>
        <dbReference type="ARBA" id="ARBA00023125"/>
    </source>
</evidence>
<dbReference type="Pfam" id="PF25601">
    <property type="entry name" value="AAA_lid_14"/>
    <property type="match status" value="1"/>
</dbReference>
<evidence type="ECO:0000256" key="7">
    <source>
        <dbReference type="ARBA" id="ARBA00023163"/>
    </source>
</evidence>
<dbReference type="FunFam" id="3.40.50.2300:FF:000018">
    <property type="entry name" value="DNA-binding transcriptional regulator NtrC"/>
    <property type="match status" value="1"/>
</dbReference>
<name>A0A7C9TID8_9BURK</name>
<dbReference type="GO" id="GO:0043565">
    <property type="term" value="F:sequence-specific DNA binding"/>
    <property type="evidence" value="ECO:0007669"/>
    <property type="project" value="InterPro"/>
</dbReference>
<dbReference type="PROSITE" id="PS00676">
    <property type="entry name" value="SIGMA54_INTERACT_2"/>
    <property type="match status" value="1"/>
</dbReference>
<dbReference type="Pfam" id="PF00072">
    <property type="entry name" value="Response_reg"/>
    <property type="match status" value="1"/>
</dbReference>
<dbReference type="PROSITE" id="PS50110">
    <property type="entry name" value="RESPONSE_REGULATORY"/>
    <property type="match status" value="1"/>
</dbReference>
<keyword evidence="7" id="KW-0804">Transcription</keyword>
<keyword evidence="6" id="KW-0238">DNA-binding</keyword>
<sequence>MPAADPALPATPLVPGCPPPPLEVLLVEDDPDVRRTCAQALRLEDLPVVAVADAEAALALLAADPARCWGAVVSDVRLPGQDGMAVLRGLQVQAPGLPVILMTGHGDIAMAVQAMRDGAYDFLEKPFSGDRLADVVRRALDKRRLLLENQALRERLAQVSQQTQDGPALVGQAPAMRALRRHIQALAPLDVEVLLYGETGTGKEEVARALHQASGRRGPFVALNCGALPESVFESEVFGHESGAFTGAARRRIGKIEHAQGGTLFLDEIESMPLALQVKLLRVLQQGVLERLGGNQPVAVDCRIVAASKVDLKAWSDEGRFRADLYYRLHVACLPLPPLRQRREDIPLLMAHFLAQAAARYHLAAVPGWTPAQMARWQAQDWPGNVRELKNTAHRLCLGLEPEAEPPAPGPGVGVGEGTAPSPLVPWTGDGLARTLEQVERQLIEAALTACAGQVAAAAERLQLPRKTLYDKMARLGIATRRA</sequence>
<dbReference type="SUPFAM" id="SSF46689">
    <property type="entry name" value="Homeodomain-like"/>
    <property type="match status" value="1"/>
</dbReference>
<feature type="domain" description="Sigma-54 factor interaction" evidence="9">
    <location>
        <begin position="169"/>
        <end position="398"/>
    </location>
</feature>
<dbReference type="GO" id="GO:0000160">
    <property type="term" value="P:phosphorelay signal transduction system"/>
    <property type="evidence" value="ECO:0007669"/>
    <property type="project" value="UniProtKB-KW"/>
</dbReference>
<keyword evidence="5" id="KW-0805">Transcription regulation</keyword>
<dbReference type="InterPro" id="IPR011006">
    <property type="entry name" value="CheY-like_superfamily"/>
</dbReference>
<dbReference type="InterPro" id="IPR025944">
    <property type="entry name" value="Sigma_54_int_dom_CS"/>
</dbReference>
<dbReference type="FunFam" id="3.40.50.300:FF:000006">
    <property type="entry name" value="DNA-binding transcriptional regulator NtrC"/>
    <property type="match status" value="1"/>
</dbReference>
<keyword evidence="4" id="KW-0902">Two-component regulatory system</keyword>
<dbReference type="PANTHER" id="PTHR32071">
    <property type="entry name" value="TRANSCRIPTIONAL REGULATORY PROTEIN"/>
    <property type="match status" value="1"/>
</dbReference>
<dbReference type="InterPro" id="IPR003593">
    <property type="entry name" value="AAA+_ATPase"/>
</dbReference>
<accession>A0A7C9TID8</accession>
<proteinExistence type="predicted"/>
<keyword evidence="12" id="KW-1185">Reference proteome</keyword>
<dbReference type="InterPro" id="IPR009057">
    <property type="entry name" value="Homeodomain-like_sf"/>
</dbReference>
<dbReference type="AlphaFoldDB" id="A0A7C9TID8"/>
<dbReference type="InterPro" id="IPR001789">
    <property type="entry name" value="Sig_transdc_resp-reg_receiver"/>
</dbReference>
<evidence type="ECO:0000313" key="11">
    <source>
        <dbReference type="EMBL" id="NDY90183.1"/>
    </source>
</evidence>
<organism evidence="11 12">
    <name type="scientific">Ideonella livida</name>
    <dbReference type="NCBI Taxonomy" id="2707176"/>
    <lineage>
        <taxon>Bacteria</taxon>
        <taxon>Pseudomonadati</taxon>
        <taxon>Pseudomonadota</taxon>
        <taxon>Betaproteobacteria</taxon>
        <taxon>Burkholderiales</taxon>
        <taxon>Sphaerotilaceae</taxon>
        <taxon>Ideonella</taxon>
    </lineage>
</organism>
<dbReference type="InterPro" id="IPR025662">
    <property type="entry name" value="Sigma_54_int_dom_ATP-bd_1"/>
</dbReference>
<feature type="modified residue" description="4-aspartylphosphate" evidence="8">
    <location>
        <position position="75"/>
    </location>
</feature>
<evidence type="ECO:0000259" key="10">
    <source>
        <dbReference type="PROSITE" id="PS50110"/>
    </source>
</evidence>
<evidence type="ECO:0000256" key="4">
    <source>
        <dbReference type="ARBA" id="ARBA00023012"/>
    </source>
</evidence>
<dbReference type="PANTHER" id="PTHR32071:SF57">
    <property type="entry name" value="C4-DICARBOXYLATE TRANSPORT TRANSCRIPTIONAL REGULATORY PROTEIN DCTD"/>
    <property type="match status" value="1"/>
</dbReference>
<reference evidence="11 12" key="1">
    <citation type="submission" date="2020-02" db="EMBL/GenBank/DDBJ databases">
        <title>Ideonella bacterium strain TBM-1.</title>
        <authorList>
            <person name="Chen W.-M."/>
        </authorList>
    </citation>
    <scope>NUCLEOTIDE SEQUENCE [LARGE SCALE GENOMIC DNA]</scope>
    <source>
        <strain evidence="11 12">TBM-1</strain>
    </source>
</reference>
<dbReference type="InterPro" id="IPR002078">
    <property type="entry name" value="Sigma_54_int"/>
</dbReference>
<dbReference type="CDD" id="cd00009">
    <property type="entry name" value="AAA"/>
    <property type="match status" value="1"/>
</dbReference>
<dbReference type="SMART" id="SM00448">
    <property type="entry name" value="REC"/>
    <property type="match status" value="1"/>
</dbReference>
<evidence type="ECO:0000256" key="5">
    <source>
        <dbReference type="ARBA" id="ARBA00023015"/>
    </source>
</evidence>
<dbReference type="EMBL" id="JAAGOH010000002">
    <property type="protein sequence ID" value="NDY90183.1"/>
    <property type="molecule type" value="Genomic_DNA"/>
</dbReference>
<dbReference type="GO" id="GO:0006355">
    <property type="term" value="P:regulation of DNA-templated transcription"/>
    <property type="evidence" value="ECO:0007669"/>
    <property type="project" value="InterPro"/>
</dbReference>
<dbReference type="Proteomes" id="UP000484255">
    <property type="component" value="Unassembled WGS sequence"/>
</dbReference>
<evidence type="ECO:0000256" key="2">
    <source>
        <dbReference type="ARBA" id="ARBA00022741"/>
    </source>
</evidence>
<dbReference type="GO" id="GO:0005524">
    <property type="term" value="F:ATP binding"/>
    <property type="evidence" value="ECO:0007669"/>
    <property type="project" value="UniProtKB-KW"/>
</dbReference>
<dbReference type="Gene3D" id="3.40.50.2300">
    <property type="match status" value="1"/>
</dbReference>
<dbReference type="PRINTS" id="PR01590">
    <property type="entry name" value="HTHFIS"/>
</dbReference>
<gene>
    <name evidence="11" type="ORF">G3A44_03135</name>
</gene>
<dbReference type="InterPro" id="IPR025943">
    <property type="entry name" value="Sigma_54_int_dom_ATP-bd_2"/>
</dbReference>
<evidence type="ECO:0000313" key="12">
    <source>
        <dbReference type="Proteomes" id="UP000484255"/>
    </source>
</evidence>
<dbReference type="InterPro" id="IPR058031">
    <property type="entry name" value="AAA_lid_NorR"/>
</dbReference>
<dbReference type="SUPFAM" id="SSF52172">
    <property type="entry name" value="CheY-like"/>
    <property type="match status" value="1"/>
</dbReference>
<dbReference type="PROSITE" id="PS50045">
    <property type="entry name" value="SIGMA54_INTERACT_4"/>
    <property type="match status" value="1"/>
</dbReference>
<keyword evidence="3" id="KW-0067">ATP-binding</keyword>
<evidence type="ECO:0000256" key="1">
    <source>
        <dbReference type="ARBA" id="ARBA00022553"/>
    </source>
</evidence>
<evidence type="ECO:0000259" key="9">
    <source>
        <dbReference type="PROSITE" id="PS50045"/>
    </source>
</evidence>
<dbReference type="RefSeq" id="WP_163456027.1">
    <property type="nucleotide sequence ID" value="NZ_JAAGOH010000002.1"/>
</dbReference>
<comment type="caution">
    <text evidence="11">The sequence shown here is derived from an EMBL/GenBank/DDBJ whole genome shotgun (WGS) entry which is preliminary data.</text>
</comment>
<feature type="domain" description="Response regulatory" evidence="10">
    <location>
        <begin position="23"/>
        <end position="140"/>
    </location>
</feature>
<dbReference type="InterPro" id="IPR027417">
    <property type="entry name" value="P-loop_NTPase"/>
</dbReference>
<dbReference type="InterPro" id="IPR002197">
    <property type="entry name" value="HTH_Fis"/>
</dbReference>
<protein>
    <submittedName>
        <fullName evidence="11">Sigma-54-dependent Fis family transcriptional regulator</fullName>
    </submittedName>
</protein>
<keyword evidence="2" id="KW-0547">Nucleotide-binding</keyword>
<dbReference type="Gene3D" id="1.10.8.60">
    <property type="match status" value="1"/>
</dbReference>
<dbReference type="Pfam" id="PF00158">
    <property type="entry name" value="Sigma54_activat"/>
    <property type="match status" value="1"/>
</dbReference>
<dbReference type="Pfam" id="PF02954">
    <property type="entry name" value="HTH_8"/>
    <property type="match status" value="1"/>
</dbReference>
<keyword evidence="1 8" id="KW-0597">Phosphoprotein</keyword>
<dbReference type="SUPFAM" id="SSF52540">
    <property type="entry name" value="P-loop containing nucleoside triphosphate hydrolases"/>
    <property type="match status" value="1"/>
</dbReference>
<dbReference type="SMART" id="SM00382">
    <property type="entry name" value="AAA"/>
    <property type="match status" value="1"/>
</dbReference>
<dbReference type="PROSITE" id="PS00688">
    <property type="entry name" value="SIGMA54_INTERACT_3"/>
    <property type="match status" value="1"/>
</dbReference>
<evidence type="ECO:0000256" key="8">
    <source>
        <dbReference type="PROSITE-ProRule" id="PRU00169"/>
    </source>
</evidence>
<evidence type="ECO:0000256" key="3">
    <source>
        <dbReference type="ARBA" id="ARBA00022840"/>
    </source>
</evidence>
<dbReference type="Gene3D" id="1.10.10.60">
    <property type="entry name" value="Homeodomain-like"/>
    <property type="match status" value="1"/>
</dbReference>